<dbReference type="InterPro" id="IPR007081">
    <property type="entry name" value="RNA_pol_Rpb1_5"/>
</dbReference>
<comment type="function">
    <text evidence="11">DNA-dependent RNA polymerase catalyzes the transcription of DNA into RNA using the four ribonucleoside triphosphates as substrates.</text>
</comment>
<dbReference type="EMBL" id="JAVRJZ010000013">
    <property type="protein sequence ID" value="KAK2714646.1"/>
    <property type="molecule type" value="Genomic_DNA"/>
</dbReference>
<keyword evidence="10" id="KW-0539">Nucleus</keyword>
<keyword evidence="6" id="KW-0479">Metal-binding</keyword>
<keyword evidence="7" id="KW-0862">Zinc</keyword>
<dbReference type="PANTHER" id="PTHR48446:SF1">
    <property type="entry name" value="DNA-DIRECTED RNA POLYMERASE SUBUNIT BETA' N-TERMINAL SECTION"/>
    <property type="match status" value="1"/>
</dbReference>
<evidence type="ECO:0000313" key="13">
    <source>
        <dbReference type="EMBL" id="KAK2714646.1"/>
    </source>
</evidence>
<comment type="similarity">
    <text evidence="2 11">Belongs to the RNA polymerase beta' chain family.</text>
</comment>
<keyword evidence="9 11" id="KW-0804">Transcription</keyword>
<dbReference type="Gene3D" id="3.30.1490.180">
    <property type="entry name" value="RNA polymerase ii"/>
    <property type="match status" value="1"/>
</dbReference>
<reference evidence="13" key="1">
    <citation type="submission" date="2023-07" db="EMBL/GenBank/DDBJ databases">
        <title>Chromosome-level genome assembly of Artemia franciscana.</title>
        <authorList>
            <person name="Jo E."/>
        </authorList>
    </citation>
    <scope>NUCLEOTIDE SEQUENCE</scope>
    <source>
        <tissue evidence="13">Whole body</tissue>
    </source>
</reference>
<evidence type="ECO:0000256" key="1">
    <source>
        <dbReference type="ARBA" id="ARBA00004123"/>
    </source>
</evidence>
<evidence type="ECO:0000256" key="6">
    <source>
        <dbReference type="ARBA" id="ARBA00022723"/>
    </source>
</evidence>
<evidence type="ECO:0000256" key="4">
    <source>
        <dbReference type="ARBA" id="ARBA00022679"/>
    </source>
</evidence>
<dbReference type="Pfam" id="PF00623">
    <property type="entry name" value="RNA_pol_Rpb1_2"/>
    <property type="match status" value="1"/>
</dbReference>
<dbReference type="Gene3D" id="1.10.274.100">
    <property type="entry name" value="RNA polymerase Rpb1, domain 3"/>
    <property type="match status" value="1"/>
</dbReference>
<dbReference type="CDD" id="cd02583">
    <property type="entry name" value="RNAP_III_RPC1_N"/>
    <property type="match status" value="1"/>
</dbReference>
<evidence type="ECO:0000256" key="8">
    <source>
        <dbReference type="ARBA" id="ARBA00022842"/>
    </source>
</evidence>
<dbReference type="InterPro" id="IPR006592">
    <property type="entry name" value="RNA_pol_N"/>
</dbReference>
<name>A0AA88HYL8_ARTSF</name>
<dbReference type="FunFam" id="2.40.40.20:FF:000019">
    <property type="entry name" value="DNA-directed RNA polymerase II subunit RPB1"/>
    <property type="match status" value="1"/>
</dbReference>
<dbReference type="InterPro" id="IPR000722">
    <property type="entry name" value="RNA_pol_asu"/>
</dbReference>
<evidence type="ECO:0000256" key="5">
    <source>
        <dbReference type="ARBA" id="ARBA00022695"/>
    </source>
</evidence>
<evidence type="ECO:0000256" key="10">
    <source>
        <dbReference type="ARBA" id="ARBA00023242"/>
    </source>
</evidence>
<comment type="catalytic activity">
    <reaction evidence="11">
        <text>RNA(n) + a ribonucleoside 5'-triphosphate = RNA(n+1) + diphosphate</text>
        <dbReference type="Rhea" id="RHEA:21248"/>
        <dbReference type="Rhea" id="RHEA-COMP:14527"/>
        <dbReference type="Rhea" id="RHEA-COMP:17342"/>
        <dbReference type="ChEBI" id="CHEBI:33019"/>
        <dbReference type="ChEBI" id="CHEBI:61557"/>
        <dbReference type="ChEBI" id="CHEBI:140395"/>
        <dbReference type="EC" id="2.7.7.6"/>
    </reaction>
</comment>
<dbReference type="InterPro" id="IPR007066">
    <property type="entry name" value="RNA_pol_Rpb1_3"/>
</dbReference>
<dbReference type="Pfam" id="PF04983">
    <property type="entry name" value="RNA_pol_Rpb1_3"/>
    <property type="match status" value="1"/>
</dbReference>
<evidence type="ECO:0000256" key="11">
    <source>
        <dbReference type="RuleBase" id="RU004279"/>
    </source>
</evidence>
<dbReference type="Gene3D" id="1.10.150.390">
    <property type="match status" value="1"/>
</dbReference>
<evidence type="ECO:0000256" key="2">
    <source>
        <dbReference type="ARBA" id="ARBA00006460"/>
    </source>
</evidence>
<dbReference type="Gene3D" id="1.10.132.30">
    <property type="match status" value="1"/>
</dbReference>
<dbReference type="GO" id="GO:0031981">
    <property type="term" value="C:nuclear lumen"/>
    <property type="evidence" value="ECO:0007669"/>
    <property type="project" value="UniProtKB-ARBA"/>
</dbReference>
<keyword evidence="5 11" id="KW-0548">Nucleotidyltransferase</keyword>
<gene>
    <name evidence="13" type="ORF">QYM36_009018</name>
</gene>
<dbReference type="GO" id="GO:0003899">
    <property type="term" value="F:DNA-directed RNA polymerase activity"/>
    <property type="evidence" value="ECO:0007669"/>
    <property type="project" value="UniProtKB-EC"/>
</dbReference>
<keyword evidence="4 11" id="KW-0808">Transferase</keyword>
<evidence type="ECO:0000256" key="3">
    <source>
        <dbReference type="ARBA" id="ARBA00022478"/>
    </source>
</evidence>
<dbReference type="Gene3D" id="2.40.40.20">
    <property type="match status" value="1"/>
</dbReference>
<accession>A0AA88HYL8</accession>
<dbReference type="InterPro" id="IPR042102">
    <property type="entry name" value="RNA_pol_Rpb1_3_sf"/>
</dbReference>
<dbReference type="Gene3D" id="4.10.860.120">
    <property type="entry name" value="RNA polymerase II, clamp domain"/>
    <property type="match status" value="1"/>
</dbReference>
<dbReference type="SMART" id="SM00663">
    <property type="entry name" value="RPOLA_N"/>
    <property type="match status" value="1"/>
</dbReference>
<evidence type="ECO:0000256" key="7">
    <source>
        <dbReference type="ARBA" id="ARBA00022833"/>
    </source>
</evidence>
<comment type="subcellular location">
    <subcellularLocation>
        <location evidence="1">Nucleus</location>
    </subcellularLocation>
</comment>
<dbReference type="EC" id="2.7.7.6" evidence="11"/>
<dbReference type="PANTHER" id="PTHR48446">
    <property type="entry name" value="DNA-DIRECTED RNA POLYMERASE SUBUNIT BETA' N-TERMINAL SECTION"/>
    <property type="match status" value="1"/>
</dbReference>
<dbReference type="Proteomes" id="UP001187531">
    <property type="component" value="Unassembled WGS sequence"/>
</dbReference>
<keyword evidence="14" id="KW-1185">Reference proteome</keyword>
<proteinExistence type="inferred from homology"/>
<evidence type="ECO:0000313" key="14">
    <source>
        <dbReference type="Proteomes" id="UP001187531"/>
    </source>
</evidence>
<evidence type="ECO:0000259" key="12">
    <source>
        <dbReference type="SMART" id="SM00663"/>
    </source>
</evidence>
<dbReference type="SUPFAM" id="SSF64484">
    <property type="entry name" value="beta and beta-prime subunits of DNA dependent RNA-polymerase"/>
    <property type="match status" value="1"/>
</dbReference>
<feature type="domain" description="RNA polymerase N-terminal" evidence="12">
    <location>
        <begin position="261"/>
        <end position="569"/>
    </location>
</feature>
<dbReference type="GO" id="GO:0003677">
    <property type="term" value="F:DNA binding"/>
    <property type="evidence" value="ECO:0007669"/>
    <property type="project" value="InterPro"/>
</dbReference>
<comment type="caution">
    <text evidence="13">The sequence shown here is derived from an EMBL/GenBank/DDBJ whole genome shotgun (WGS) entry which is preliminary data.</text>
</comment>
<keyword evidence="3 11" id="KW-0240">DNA-directed RNA polymerase</keyword>
<dbReference type="InterPro" id="IPR044893">
    <property type="entry name" value="RNA_pol_Rpb1_clamp_domain"/>
</dbReference>
<dbReference type="InterPro" id="IPR015700">
    <property type="entry name" value="RPC1"/>
</dbReference>
<dbReference type="GO" id="GO:0046872">
    <property type="term" value="F:metal ion binding"/>
    <property type="evidence" value="ECO:0007669"/>
    <property type="project" value="UniProtKB-KW"/>
</dbReference>
<dbReference type="Pfam" id="PF04998">
    <property type="entry name" value="RNA_pol_Rpb1_5"/>
    <property type="match status" value="1"/>
</dbReference>
<sequence>MGLSKEFVHDPTPSRVNGVTFGIGSNVQIKKNSVARVCRNQIFDEQMKQIKYGPLDKRMGLSWKARAAGPEDESGRCDTCKQDWLMCVGHFGHIDLVRPVFHIGFMSHILGILNMICKECARILFDSIYVEKIRLRLRRKEGMTFVEQKALFKKMVADGKKISRCRHCSANNGVLKNVARFKITYEPFRNAKEDDPEFLKFKEEQDEAMSKNRWLEAFQGEYVKFINPQMCLNLFEKISEDDASILMLRQAKNEKSLNYPVDLILTRLPVAPSCIRPTVQSDLKDSTNEDDITVVIRNIVIVNETLLEGLRNGSLSSSKMQETWDILQMKVALLFDGDPRYIPQDVERQSYRGFVQRLKGKQGRFRQNLEGKRCNFTARSVISPDPNLKIDQVGVPRLIAQTLTFPEKVTPANIEWLKKLVINGSKHPGANSVLPSSPEVKRYNLGFLDENKRKLYASKLRNGDTVYRHLHDDDIVLFNRQPSLHRMSIMSHRVKVLEGRTLRFNECACTPYNADFDGDEMNLHFPQTQEARTEAATLMDIKQNLITPRNGEILVALTQDFITGAYLLSRKDCFLDKNKAQQLMAQILVHEDASLKFEMPVPAILKPAKLWTGKQIISFIFKHYQNEGVEGGKVKINLRAPGKLYERDKRLLEMDPSDSYLIIRNSDIISGTLEKNTVGTGSRVNVFLEMTRLYNSTVATKAMWRIARVASYYLMTTGFSIGIGDVTPSERLLRRKEKLLRTGFDRCDEILRSLAIGTLEVMPGRTADETAEGDILQTLSRIRDDLGKECIKELPRNNAPLIMALSGSKGSNINIAQMVVCVGQQALNGKRVPNGFDERSLPHFKKKSKEPDSRGFVSASFYSGLKPPEFVFHAMAGREGLVDTAVKTAETGYIQRRLMKCLEDIVTEYDGSVRTSSSDLIQIRYGGDGFDPVMMETETFPIDLEKAIERSCLLISDLHGKKLKEEEVIEVANRRMSLPDYDILDVYSKDWDVGGAKRRNEEKRPKPRETSRVPLVKVQFKNYILDYLRSKCNNIESSWKALGLNPDNQELWKPSHKSLEGVTEKQLMNFLECIPDLFQKSLMKPGEPVGAICGQSIGEPATQMTLKTFHFAGVASMNISQGVPRLQEIMNNAKNIATPLITAKLSDPYDERAARRAKALLEKTTLGQIALEVDYRQSRDGACVRVKIDINRVRLLQLHCNIYSIAESIRNSKILKSAKLEVADPVSIEDNTIEIDISHTKLRGGPEAAASVLRSNLAAIPISGIPQVRRCVISKEGGKMELLIEGLGMREVLGTPGVNGLASTSNHIDEVYKCLGIEASHTMIVQEITNTVKGHGITIDRRHIELLAANMTCTGVVEGTTRYGLQKMRNSVFLLSSFEQTSKHLYDAAFFGVTDDLSGVSENIIFGTNVPLGTNKFDILCKPDQFKLDKAYLCESFN</sequence>
<keyword evidence="8" id="KW-0460">Magnesium</keyword>
<dbReference type="InterPro" id="IPR007083">
    <property type="entry name" value="RNA_pol_Rpb1_4"/>
</dbReference>
<dbReference type="Gene3D" id="6.10.250.2940">
    <property type="match status" value="1"/>
</dbReference>
<dbReference type="Pfam" id="PF05000">
    <property type="entry name" value="RNA_pol_Rpb1_4"/>
    <property type="match status" value="1"/>
</dbReference>
<protein>
    <recommendedName>
        <fullName evidence="11">DNA-directed RNA polymerase subunit</fullName>
        <ecNumber evidence="11">2.7.7.6</ecNumber>
    </recommendedName>
</protein>
<dbReference type="GO" id="GO:0006351">
    <property type="term" value="P:DNA-templated transcription"/>
    <property type="evidence" value="ECO:0007669"/>
    <property type="project" value="InterPro"/>
</dbReference>
<dbReference type="InterPro" id="IPR035697">
    <property type="entry name" value="RNAP_III_RPC1_N"/>
</dbReference>
<dbReference type="GO" id="GO:0000428">
    <property type="term" value="C:DNA-directed RNA polymerase complex"/>
    <property type="evidence" value="ECO:0007669"/>
    <property type="project" value="UniProtKB-KW"/>
</dbReference>
<dbReference type="Gene3D" id="6.20.50.80">
    <property type="match status" value="1"/>
</dbReference>
<dbReference type="Pfam" id="PF04997">
    <property type="entry name" value="RNA_pol_Rpb1_1"/>
    <property type="match status" value="1"/>
</dbReference>
<dbReference type="InterPro" id="IPR038120">
    <property type="entry name" value="Rpb1_funnel_sf"/>
</dbReference>
<organism evidence="13 14">
    <name type="scientific">Artemia franciscana</name>
    <name type="common">Brine shrimp</name>
    <name type="synonym">Artemia sanfranciscana</name>
    <dbReference type="NCBI Taxonomy" id="6661"/>
    <lineage>
        <taxon>Eukaryota</taxon>
        <taxon>Metazoa</taxon>
        <taxon>Ecdysozoa</taxon>
        <taxon>Arthropoda</taxon>
        <taxon>Crustacea</taxon>
        <taxon>Branchiopoda</taxon>
        <taxon>Anostraca</taxon>
        <taxon>Artemiidae</taxon>
        <taxon>Artemia</taxon>
    </lineage>
</organism>
<evidence type="ECO:0000256" key="9">
    <source>
        <dbReference type="ARBA" id="ARBA00023163"/>
    </source>
</evidence>
<dbReference type="InterPro" id="IPR007080">
    <property type="entry name" value="RNA_pol_Rpb1_1"/>
</dbReference>